<comment type="caution">
    <text evidence="2">The sequence shown here is derived from an EMBL/GenBank/DDBJ whole genome shotgun (WGS) entry which is preliminary data.</text>
</comment>
<dbReference type="InterPro" id="IPR036237">
    <property type="entry name" value="Xyl_isomerase-like_sf"/>
</dbReference>
<sequence length="221" mass="24932">MTDTHITLAGKAPAEPLELERANDRGFETVELYLERSHLANVARTLEVVDGAPVDVASVHTPHVPIDDLEWMRRADRVADALDAYLVVHSNRVVLAHVSKLEELAFESRYGYENNPGASVRHVESVILERGHEFVLDTAHLYMAEGDYVSALDHLLTEYADRIEVVHLCDSTLQQDGLAFGEGSMDMARVIRLLKREFDGIVVLEVMPEYQRDANEYYESI</sequence>
<accession>A0ABU2GHI6</accession>
<reference evidence="2 3" key="1">
    <citation type="submission" date="2022-06" db="EMBL/GenBank/DDBJ databases">
        <title>Halogeometricum sp. a new haloarchaeum isolate from saline soil.</title>
        <authorList>
            <person name="Strakova D."/>
            <person name="Galisteo C."/>
            <person name="Sanchez-Porro C."/>
            <person name="Ventosa A."/>
        </authorList>
    </citation>
    <scope>NUCLEOTIDE SEQUENCE [LARGE SCALE GENOMIC DNA]</scope>
    <source>
        <strain evidence="2 3">S1BR25-6</strain>
    </source>
</reference>
<dbReference type="Gene3D" id="3.20.20.150">
    <property type="entry name" value="Divalent-metal-dependent TIM barrel enzymes"/>
    <property type="match status" value="1"/>
</dbReference>
<gene>
    <name evidence="2" type="ORF">NDI76_16155</name>
</gene>
<dbReference type="Pfam" id="PF01261">
    <property type="entry name" value="AP_endonuc_2"/>
    <property type="match status" value="1"/>
</dbReference>
<dbReference type="Proteomes" id="UP001257060">
    <property type="component" value="Unassembled WGS sequence"/>
</dbReference>
<dbReference type="InterPro" id="IPR050312">
    <property type="entry name" value="IolE/XylAMocC-like"/>
</dbReference>
<protein>
    <submittedName>
        <fullName evidence="2">TIM barrel protein</fullName>
    </submittedName>
</protein>
<dbReference type="RefSeq" id="WP_310925176.1">
    <property type="nucleotide sequence ID" value="NZ_JAMQOP010000003.1"/>
</dbReference>
<keyword evidence="3" id="KW-1185">Reference proteome</keyword>
<dbReference type="InterPro" id="IPR013022">
    <property type="entry name" value="Xyl_isomerase-like_TIM-brl"/>
</dbReference>
<dbReference type="PANTHER" id="PTHR12110">
    <property type="entry name" value="HYDROXYPYRUVATE ISOMERASE"/>
    <property type="match status" value="1"/>
</dbReference>
<evidence type="ECO:0000313" key="3">
    <source>
        <dbReference type="Proteomes" id="UP001257060"/>
    </source>
</evidence>
<name>A0ABU2GHI6_9EURY</name>
<proteinExistence type="predicted"/>
<evidence type="ECO:0000259" key="1">
    <source>
        <dbReference type="Pfam" id="PF01261"/>
    </source>
</evidence>
<dbReference type="SUPFAM" id="SSF51658">
    <property type="entry name" value="Xylose isomerase-like"/>
    <property type="match status" value="1"/>
</dbReference>
<dbReference type="EMBL" id="JAMQOP010000003">
    <property type="protein sequence ID" value="MDS0300280.1"/>
    <property type="molecule type" value="Genomic_DNA"/>
</dbReference>
<evidence type="ECO:0000313" key="2">
    <source>
        <dbReference type="EMBL" id="MDS0300280.1"/>
    </source>
</evidence>
<feature type="domain" description="Xylose isomerase-like TIM barrel" evidence="1">
    <location>
        <begin position="103"/>
        <end position="209"/>
    </location>
</feature>
<organism evidence="2 3">
    <name type="scientific">Halogeometricum salsisoli</name>
    <dbReference type="NCBI Taxonomy" id="2950536"/>
    <lineage>
        <taxon>Archaea</taxon>
        <taxon>Methanobacteriati</taxon>
        <taxon>Methanobacteriota</taxon>
        <taxon>Stenosarchaea group</taxon>
        <taxon>Halobacteria</taxon>
        <taxon>Halobacteriales</taxon>
        <taxon>Haloferacaceae</taxon>
        <taxon>Halogeometricum</taxon>
    </lineage>
</organism>